<evidence type="ECO:0000256" key="8">
    <source>
        <dbReference type="RuleBase" id="RU003857"/>
    </source>
</evidence>
<name>A0A0B2VX23_TOXCA</name>
<dbReference type="Gene3D" id="1.10.287.70">
    <property type="match status" value="1"/>
</dbReference>
<evidence type="ECO:0000256" key="1">
    <source>
        <dbReference type="ARBA" id="ARBA00004141"/>
    </source>
</evidence>
<dbReference type="Pfam" id="PF07885">
    <property type="entry name" value="Ion_trans_2"/>
    <property type="match status" value="2"/>
</dbReference>
<dbReference type="PRINTS" id="PR01333">
    <property type="entry name" value="2POREKCHANEL"/>
</dbReference>
<feature type="transmembrane region" description="Helical" evidence="9">
    <location>
        <begin position="237"/>
        <end position="261"/>
    </location>
</feature>
<feature type="transmembrane region" description="Helical" evidence="9">
    <location>
        <begin position="184"/>
        <end position="207"/>
    </location>
</feature>
<feature type="domain" description="Potassium channel" evidence="10">
    <location>
        <begin position="195"/>
        <end position="262"/>
    </location>
</feature>
<dbReference type="InterPro" id="IPR003280">
    <property type="entry name" value="2pore_dom_K_chnl"/>
</dbReference>
<comment type="subcellular location">
    <subcellularLocation>
        <location evidence="1">Membrane</location>
        <topology evidence="1">Multi-pass membrane protein</topology>
    </subcellularLocation>
</comment>
<evidence type="ECO:0000256" key="7">
    <source>
        <dbReference type="ARBA" id="ARBA00023303"/>
    </source>
</evidence>
<feature type="transmembrane region" description="Helical" evidence="9">
    <location>
        <begin position="17"/>
        <end position="39"/>
    </location>
</feature>
<dbReference type="SUPFAM" id="SSF81324">
    <property type="entry name" value="Voltage-gated potassium channels"/>
    <property type="match status" value="2"/>
</dbReference>
<dbReference type="GO" id="GO:0022841">
    <property type="term" value="F:potassium ion leak channel activity"/>
    <property type="evidence" value="ECO:0007669"/>
    <property type="project" value="TreeGrafter"/>
</dbReference>
<accession>A0A0B2VX23</accession>
<dbReference type="PANTHER" id="PTHR11003">
    <property type="entry name" value="POTASSIUM CHANNEL, SUBFAMILY K"/>
    <property type="match status" value="1"/>
</dbReference>
<keyword evidence="5 8" id="KW-0406">Ion transport</keyword>
<evidence type="ECO:0000313" key="12">
    <source>
        <dbReference type="Proteomes" id="UP000031036"/>
    </source>
</evidence>
<dbReference type="OrthoDB" id="297496at2759"/>
<organism evidence="11 12">
    <name type="scientific">Toxocara canis</name>
    <name type="common">Canine roundworm</name>
    <dbReference type="NCBI Taxonomy" id="6265"/>
    <lineage>
        <taxon>Eukaryota</taxon>
        <taxon>Metazoa</taxon>
        <taxon>Ecdysozoa</taxon>
        <taxon>Nematoda</taxon>
        <taxon>Chromadorea</taxon>
        <taxon>Rhabditida</taxon>
        <taxon>Spirurina</taxon>
        <taxon>Ascaridomorpha</taxon>
        <taxon>Ascaridoidea</taxon>
        <taxon>Toxocaridae</taxon>
        <taxon>Toxocara</taxon>
    </lineage>
</organism>
<dbReference type="GO" id="GO:0015271">
    <property type="term" value="F:outward rectifier potassium channel activity"/>
    <property type="evidence" value="ECO:0007669"/>
    <property type="project" value="TreeGrafter"/>
</dbReference>
<protein>
    <submittedName>
        <fullName evidence="11">TWiK family of potassium channels protein 7</fullName>
    </submittedName>
</protein>
<evidence type="ECO:0000256" key="9">
    <source>
        <dbReference type="SAM" id="Phobius"/>
    </source>
</evidence>
<evidence type="ECO:0000259" key="10">
    <source>
        <dbReference type="Pfam" id="PF07885"/>
    </source>
</evidence>
<comment type="caution">
    <text evidence="11">The sequence shown here is derived from an EMBL/GenBank/DDBJ whole genome shotgun (WGS) entry which is preliminary data.</text>
</comment>
<feature type="transmembrane region" description="Helical" evidence="9">
    <location>
        <begin position="214"/>
        <end position="231"/>
    </location>
</feature>
<evidence type="ECO:0000256" key="3">
    <source>
        <dbReference type="ARBA" id="ARBA00022692"/>
    </source>
</evidence>
<dbReference type="AlphaFoldDB" id="A0A0B2VX23"/>
<dbReference type="GO" id="GO:0030322">
    <property type="term" value="P:stabilization of membrane potential"/>
    <property type="evidence" value="ECO:0007669"/>
    <property type="project" value="TreeGrafter"/>
</dbReference>
<evidence type="ECO:0000256" key="4">
    <source>
        <dbReference type="ARBA" id="ARBA00022989"/>
    </source>
</evidence>
<keyword evidence="2 8" id="KW-0813">Transport</keyword>
<keyword evidence="3 8" id="KW-0812">Transmembrane</keyword>
<evidence type="ECO:0000256" key="6">
    <source>
        <dbReference type="ARBA" id="ARBA00023136"/>
    </source>
</evidence>
<proteinExistence type="inferred from homology"/>
<keyword evidence="6 9" id="KW-0472">Membrane</keyword>
<keyword evidence="4 9" id="KW-1133">Transmembrane helix</keyword>
<evidence type="ECO:0000256" key="5">
    <source>
        <dbReference type="ARBA" id="ARBA00023065"/>
    </source>
</evidence>
<comment type="similarity">
    <text evidence="8">Belongs to the two pore domain potassium channel (TC 1.A.1.8) family.</text>
</comment>
<dbReference type="EMBL" id="JPKZ01000722">
    <property type="protein sequence ID" value="KHN85877.1"/>
    <property type="molecule type" value="Genomic_DNA"/>
</dbReference>
<dbReference type="OMA" id="DLWTISS"/>
<keyword evidence="12" id="KW-1185">Reference proteome</keyword>
<feature type="transmembrane region" description="Helical" evidence="9">
    <location>
        <begin position="116"/>
        <end position="137"/>
    </location>
</feature>
<reference evidence="11 12" key="1">
    <citation type="submission" date="2014-11" db="EMBL/GenBank/DDBJ databases">
        <title>Genetic blueprint of the zoonotic pathogen Toxocara canis.</title>
        <authorList>
            <person name="Zhu X.-Q."/>
            <person name="Korhonen P.K."/>
            <person name="Cai H."/>
            <person name="Young N.D."/>
            <person name="Nejsum P."/>
            <person name="von Samson-Himmelstjerna G."/>
            <person name="Boag P.R."/>
            <person name="Tan P."/>
            <person name="Li Q."/>
            <person name="Min J."/>
            <person name="Yang Y."/>
            <person name="Wang X."/>
            <person name="Fang X."/>
            <person name="Hall R.S."/>
            <person name="Hofmann A."/>
            <person name="Sternberg P.W."/>
            <person name="Jex A.R."/>
            <person name="Gasser R.B."/>
        </authorList>
    </citation>
    <scope>NUCLEOTIDE SEQUENCE [LARGE SCALE GENOMIC DNA]</scope>
    <source>
        <strain evidence="11">PN_DK_2014</strain>
    </source>
</reference>
<dbReference type="GO" id="GO:0005886">
    <property type="term" value="C:plasma membrane"/>
    <property type="evidence" value="ECO:0007669"/>
    <property type="project" value="TreeGrafter"/>
</dbReference>
<keyword evidence="7 8" id="KW-0407">Ion channel</keyword>
<sequence>MISDYETIKSTRKLCTVVVHIGLVVLCIGYIIGGAWLFYSLERPVELVVKEQTIDDLEYEQQYLLMNAMKLVSYYEEFGAFNNSISVLLDDYEAVLFEMFSNPISASVFEKEAGDLWTISSAILFTATSIVPVGYGIVAPVTPIGRFCLIVYAICGIPLALATMANLGKFVCSYLLKFINKESIILPSIIFVTLLVLYPLLGSLIICYTSSMSWLDSIYFCIMTIFMIGYGDMGPPIPIVFLLIYVVVGVMLVTISIDVVGADIIHHIHFMGRQVGKARIVAEKMVQIAQKISINKGLGMGMAQLGAFAKFGALVRIDQEEGGIPAQHSVPPIHELKLTIEGVDVDHWNSHAKTVAFMPEIDDLDFVDKNLEALTPVRTPRRNSNTLSLLYAR</sequence>
<evidence type="ECO:0000313" key="11">
    <source>
        <dbReference type="EMBL" id="KHN85877.1"/>
    </source>
</evidence>
<feature type="domain" description="Potassium channel" evidence="10">
    <location>
        <begin position="108"/>
        <end position="171"/>
    </location>
</feature>
<gene>
    <name evidence="11" type="primary">twk-7</name>
    <name evidence="11" type="ORF">Tcan_11319</name>
</gene>
<dbReference type="InterPro" id="IPR013099">
    <property type="entry name" value="K_chnl_dom"/>
</dbReference>
<feature type="transmembrane region" description="Helical" evidence="9">
    <location>
        <begin position="144"/>
        <end position="164"/>
    </location>
</feature>
<dbReference type="Proteomes" id="UP000031036">
    <property type="component" value="Unassembled WGS sequence"/>
</dbReference>
<evidence type="ECO:0000256" key="2">
    <source>
        <dbReference type="ARBA" id="ARBA00022448"/>
    </source>
</evidence>
<dbReference type="PANTHER" id="PTHR11003:SF288">
    <property type="entry name" value="POTASSIUM CHANNEL DOMAIN-CONTAINING PROTEIN"/>
    <property type="match status" value="1"/>
</dbReference>